<sequence length="411" mass="47300">MAVETINREAGDSGKGFRLQLIRAIKLMLQTIQQDRSTVFFTAVENLEDVSHQTIVDGEVSNYFEEDKNYDLNGNFTIFSPPVINTLVSFYDIYVDQFRTSNSVYLGFYTTRDVGKERKSKLNSGKEIALPEKPILEILQSFDDVSDDTINLVKEILVEEYASQYKEKSKSGNLETLRGLSADRFKEFLRKILWHFGQEDEDALKQTVLKDIEYSPLHNNAHIGKEKIIFCLLMDKLSERQNSKNLVDKLVHSSDVKLIFKEAESQIPDESIDPTWRYIAELEKDVTDKRNLKEKVLSVIEDISDRRIRLLARKASGSKYEEREADKSFLSLKYRVFEACEEYFSDDGYVAPESGNDLDAVLQTLLSKAVEDISKLKTDYKYTISNDKTIEGIIWNLFDGCFLAFDECSDE</sequence>
<dbReference type="EMBL" id="PVNP01000054">
    <property type="protein sequence ID" value="PRO74196.1"/>
    <property type="molecule type" value="Genomic_DNA"/>
</dbReference>
<comment type="caution">
    <text evidence="1">The sequence shown here is derived from an EMBL/GenBank/DDBJ whole genome shotgun (WGS) entry which is preliminary data.</text>
</comment>
<accession>A0A2S9VCN5</accession>
<proteinExistence type="predicted"/>
<evidence type="ECO:0000313" key="1">
    <source>
        <dbReference type="EMBL" id="PRO74196.1"/>
    </source>
</evidence>
<keyword evidence="2" id="KW-1185">Reference proteome</keyword>
<protein>
    <submittedName>
        <fullName evidence="1">Uncharacterized protein</fullName>
    </submittedName>
</protein>
<dbReference type="AlphaFoldDB" id="A0A2S9VCN5"/>
<evidence type="ECO:0000313" key="2">
    <source>
        <dbReference type="Proteomes" id="UP000238949"/>
    </source>
</evidence>
<dbReference type="Proteomes" id="UP000238949">
    <property type="component" value="Unassembled WGS sequence"/>
</dbReference>
<dbReference type="OrthoDB" id="7064327at2"/>
<organism evidence="1 2">
    <name type="scientific">Alteromonas alba</name>
    <dbReference type="NCBI Taxonomy" id="2079529"/>
    <lineage>
        <taxon>Bacteria</taxon>
        <taxon>Pseudomonadati</taxon>
        <taxon>Pseudomonadota</taxon>
        <taxon>Gammaproteobacteria</taxon>
        <taxon>Alteromonadales</taxon>
        <taxon>Alteromonadaceae</taxon>
        <taxon>Alteromonas/Salinimonas group</taxon>
        <taxon>Alteromonas</taxon>
    </lineage>
</organism>
<dbReference type="RefSeq" id="WP_105934052.1">
    <property type="nucleotide sequence ID" value="NZ_PVNP01000054.1"/>
</dbReference>
<gene>
    <name evidence="1" type="ORF">C6Y40_07420</name>
</gene>
<name>A0A2S9VCN5_9ALTE</name>
<reference evidence="2" key="1">
    <citation type="journal article" date="2020" name="Int. J. Syst. Evol. Microbiol.">
        <title>Alteromonas alba sp. nov., a marine bacterium isolated from the seawater of the West Pacific Ocean.</title>
        <authorList>
            <person name="Sun C."/>
            <person name="Wu Y.-H."/>
            <person name="Xamxidin M."/>
            <person name="Cheng H."/>
            <person name="Xu X.-W."/>
        </authorList>
    </citation>
    <scope>NUCLEOTIDE SEQUENCE [LARGE SCALE GENOMIC DNA]</scope>
    <source>
        <strain evidence="2">190</strain>
    </source>
</reference>